<dbReference type="GO" id="GO:0005524">
    <property type="term" value="F:ATP binding"/>
    <property type="evidence" value="ECO:0007669"/>
    <property type="project" value="UniProtKB-KW"/>
</dbReference>
<accession>A0A168N3S8</accession>
<protein>
    <recommendedName>
        <fullName evidence="1">non-specific serine/threonine protein kinase</fullName>
        <ecNumber evidence="1">2.7.11.1</ecNumber>
    </recommendedName>
</protein>
<dbReference type="SMART" id="SM00220">
    <property type="entry name" value="S_TKc"/>
    <property type="match status" value="1"/>
</dbReference>
<keyword evidence="3" id="KW-0808">Transferase</keyword>
<evidence type="ECO:0000256" key="7">
    <source>
        <dbReference type="ARBA" id="ARBA00047899"/>
    </source>
</evidence>
<dbReference type="STRING" id="4829.A0A168N3S8"/>
<dbReference type="PANTHER" id="PTHR24343:SF558">
    <property type="entry name" value="PROTEIN KINASE DOMAIN-CONTAINING PROTEIN"/>
    <property type="match status" value="1"/>
</dbReference>
<comment type="catalytic activity">
    <reaction evidence="8">
        <text>L-seryl-[protein] + ATP = O-phospho-L-seryl-[protein] + ADP + H(+)</text>
        <dbReference type="Rhea" id="RHEA:17989"/>
        <dbReference type="Rhea" id="RHEA-COMP:9863"/>
        <dbReference type="Rhea" id="RHEA-COMP:11604"/>
        <dbReference type="ChEBI" id="CHEBI:15378"/>
        <dbReference type="ChEBI" id="CHEBI:29999"/>
        <dbReference type="ChEBI" id="CHEBI:30616"/>
        <dbReference type="ChEBI" id="CHEBI:83421"/>
        <dbReference type="ChEBI" id="CHEBI:456216"/>
        <dbReference type="EC" id="2.7.11.1"/>
    </reaction>
</comment>
<evidence type="ECO:0000256" key="9">
    <source>
        <dbReference type="SAM" id="MobiDB-lite"/>
    </source>
</evidence>
<evidence type="ECO:0000259" key="10">
    <source>
        <dbReference type="PROSITE" id="PS50011"/>
    </source>
</evidence>
<dbReference type="EC" id="2.7.11.1" evidence="1"/>
<keyword evidence="2" id="KW-0723">Serine/threonine-protein kinase</keyword>
<reference evidence="11" key="1">
    <citation type="submission" date="2016-04" db="EMBL/GenBank/DDBJ databases">
        <authorList>
            <person name="Evans L.H."/>
            <person name="Alamgir A."/>
            <person name="Owens N."/>
            <person name="Weber N.D."/>
            <person name="Virtaneva K."/>
            <person name="Barbian K."/>
            <person name="Babar A."/>
            <person name="Rosenke K."/>
        </authorList>
    </citation>
    <scope>NUCLEOTIDE SEQUENCE [LARGE SCALE GENOMIC DNA]</scope>
    <source>
        <strain evidence="11">CBS 101.48</strain>
    </source>
</reference>
<dbReference type="InParanoid" id="A0A168N3S8"/>
<dbReference type="Proteomes" id="UP000078561">
    <property type="component" value="Unassembled WGS sequence"/>
</dbReference>
<keyword evidence="6" id="KW-0067">ATP-binding</keyword>
<sequence length="270" mass="29673">MMRRPASCWSGDTLSSPPSPPSPSSVAVLRRVYRRPSESHRMFLKRASSEYCIASVVRYHPHIVGALDLLMEDYHFCVVMALTEMGNPLSRTSTPTMTLLTQLTDAIAYLHSLGIAHCNIQPNTILVFPCGTVKLTGFGDAHVFCPPFQTTHIPLSTTKTVGLLAYQAPEVLGAWNHAHTNPLAATAAAAPVDVWALGIVVYAHAQEGRLPWSVACLRHDAQYAQFQTHPPPSSLLHHLLDPNPVTRINSQQLFTYLSSHHIPSLFSILD</sequence>
<evidence type="ECO:0000256" key="3">
    <source>
        <dbReference type="ARBA" id="ARBA00022679"/>
    </source>
</evidence>
<dbReference type="GO" id="GO:0004674">
    <property type="term" value="F:protein serine/threonine kinase activity"/>
    <property type="evidence" value="ECO:0007669"/>
    <property type="project" value="UniProtKB-KW"/>
</dbReference>
<evidence type="ECO:0000313" key="11">
    <source>
        <dbReference type="EMBL" id="SAL99749.1"/>
    </source>
</evidence>
<dbReference type="Pfam" id="PF00069">
    <property type="entry name" value="Pkinase"/>
    <property type="match status" value="1"/>
</dbReference>
<evidence type="ECO:0000256" key="5">
    <source>
        <dbReference type="ARBA" id="ARBA00022777"/>
    </source>
</evidence>
<dbReference type="InterPro" id="IPR011009">
    <property type="entry name" value="Kinase-like_dom_sf"/>
</dbReference>
<evidence type="ECO:0000313" key="12">
    <source>
        <dbReference type="Proteomes" id="UP000078561"/>
    </source>
</evidence>
<dbReference type="Gene3D" id="1.10.510.10">
    <property type="entry name" value="Transferase(Phosphotransferase) domain 1"/>
    <property type="match status" value="1"/>
</dbReference>
<organism evidence="11">
    <name type="scientific">Absidia glauca</name>
    <name type="common">Pin mould</name>
    <dbReference type="NCBI Taxonomy" id="4829"/>
    <lineage>
        <taxon>Eukaryota</taxon>
        <taxon>Fungi</taxon>
        <taxon>Fungi incertae sedis</taxon>
        <taxon>Mucoromycota</taxon>
        <taxon>Mucoromycotina</taxon>
        <taxon>Mucoromycetes</taxon>
        <taxon>Mucorales</taxon>
        <taxon>Cunninghamellaceae</taxon>
        <taxon>Absidia</taxon>
    </lineage>
</organism>
<dbReference type="SUPFAM" id="SSF56112">
    <property type="entry name" value="Protein kinase-like (PK-like)"/>
    <property type="match status" value="1"/>
</dbReference>
<dbReference type="InterPro" id="IPR000719">
    <property type="entry name" value="Prot_kinase_dom"/>
</dbReference>
<evidence type="ECO:0000256" key="4">
    <source>
        <dbReference type="ARBA" id="ARBA00022741"/>
    </source>
</evidence>
<dbReference type="AlphaFoldDB" id="A0A168N3S8"/>
<keyword evidence="4" id="KW-0547">Nucleotide-binding</keyword>
<evidence type="ECO:0000256" key="8">
    <source>
        <dbReference type="ARBA" id="ARBA00048679"/>
    </source>
</evidence>
<comment type="catalytic activity">
    <reaction evidence="7">
        <text>L-threonyl-[protein] + ATP = O-phospho-L-threonyl-[protein] + ADP + H(+)</text>
        <dbReference type="Rhea" id="RHEA:46608"/>
        <dbReference type="Rhea" id="RHEA-COMP:11060"/>
        <dbReference type="Rhea" id="RHEA-COMP:11605"/>
        <dbReference type="ChEBI" id="CHEBI:15378"/>
        <dbReference type="ChEBI" id="CHEBI:30013"/>
        <dbReference type="ChEBI" id="CHEBI:30616"/>
        <dbReference type="ChEBI" id="CHEBI:61977"/>
        <dbReference type="ChEBI" id="CHEBI:456216"/>
        <dbReference type="EC" id="2.7.11.1"/>
    </reaction>
</comment>
<evidence type="ECO:0000256" key="6">
    <source>
        <dbReference type="ARBA" id="ARBA00022840"/>
    </source>
</evidence>
<feature type="region of interest" description="Disordered" evidence="9">
    <location>
        <begin position="1"/>
        <end position="27"/>
    </location>
</feature>
<proteinExistence type="predicted"/>
<dbReference type="PANTHER" id="PTHR24343">
    <property type="entry name" value="SERINE/THREONINE KINASE"/>
    <property type="match status" value="1"/>
</dbReference>
<keyword evidence="12" id="KW-1185">Reference proteome</keyword>
<dbReference type="EMBL" id="LT552960">
    <property type="protein sequence ID" value="SAL99749.1"/>
    <property type="molecule type" value="Genomic_DNA"/>
</dbReference>
<gene>
    <name evidence="11" type="primary">ABSGL_05394.1 scaffold 6959</name>
</gene>
<dbReference type="PROSITE" id="PS50011">
    <property type="entry name" value="PROTEIN_KINASE_DOM"/>
    <property type="match status" value="1"/>
</dbReference>
<dbReference type="OrthoDB" id="4062651at2759"/>
<evidence type="ECO:0000256" key="1">
    <source>
        <dbReference type="ARBA" id="ARBA00012513"/>
    </source>
</evidence>
<name>A0A168N3S8_ABSGL</name>
<evidence type="ECO:0000256" key="2">
    <source>
        <dbReference type="ARBA" id="ARBA00022527"/>
    </source>
</evidence>
<feature type="domain" description="Protein kinase" evidence="10">
    <location>
        <begin position="1"/>
        <end position="263"/>
    </location>
</feature>
<dbReference type="GO" id="GO:0005829">
    <property type="term" value="C:cytosol"/>
    <property type="evidence" value="ECO:0007669"/>
    <property type="project" value="TreeGrafter"/>
</dbReference>
<keyword evidence="5" id="KW-0418">Kinase</keyword>